<dbReference type="EMBL" id="GGEC01026333">
    <property type="protein sequence ID" value="MBX06817.1"/>
    <property type="molecule type" value="Transcribed_RNA"/>
</dbReference>
<dbReference type="FunFam" id="2.30.240.10:FF:000002">
    <property type="entry name" value="Uncharacterized protein At3g07460"/>
    <property type="match status" value="1"/>
</dbReference>
<protein>
    <submittedName>
        <fullName evidence="2">Uncharacterized protein MANES_13G004000</fullName>
    </submittedName>
</protein>
<dbReference type="Pfam" id="PF04398">
    <property type="entry name" value="DUF538"/>
    <property type="match status" value="1"/>
</dbReference>
<dbReference type="InterPro" id="IPR007493">
    <property type="entry name" value="DUF538"/>
</dbReference>
<accession>A0A2P2KM69</accession>
<dbReference type="PANTHER" id="PTHR31676:SF115">
    <property type="entry name" value="DUF538 DOMAIN-CONTAINING PROTEIN"/>
    <property type="match status" value="1"/>
</dbReference>
<dbReference type="PANTHER" id="PTHR31676">
    <property type="entry name" value="T31J12.3 PROTEIN-RELATED"/>
    <property type="match status" value="1"/>
</dbReference>
<sequence>MIEQPPKTRIFSFVKPWSDRSKKPKRKERKEGKKERSAGVGRVSAQMGPLPKSSPNFPPLPTLSLPFFLFLVSFLLPFSAQSQQQPSIYDHLRLNGLPMGLLPKGITDFSLDPSTGLFHINLSQPCNAKFENLLHYEFNVSGHLSLGKIDNLSGMSQQDLFIWLPVKSIRVDMPPSGLIHFDVGVADKQFSLSLFENPLDCTAADPGIDELPDSDASMNQPDKISFEVGPEDAGIAVS</sequence>
<evidence type="ECO:0000313" key="2">
    <source>
        <dbReference type="EMBL" id="MBX06817.1"/>
    </source>
</evidence>
<feature type="region of interest" description="Disordered" evidence="1">
    <location>
        <begin position="206"/>
        <end position="238"/>
    </location>
</feature>
<proteinExistence type="predicted"/>
<dbReference type="SUPFAM" id="SSF141562">
    <property type="entry name" value="At5g01610-like"/>
    <property type="match status" value="1"/>
</dbReference>
<dbReference type="AlphaFoldDB" id="A0A2P2KM69"/>
<evidence type="ECO:0000256" key="1">
    <source>
        <dbReference type="SAM" id="MobiDB-lite"/>
    </source>
</evidence>
<reference evidence="2" key="1">
    <citation type="submission" date="2018-02" db="EMBL/GenBank/DDBJ databases">
        <title>Rhizophora mucronata_Transcriptome.</title>
        <authorList>
            <person name="Meera S.P."/>
            <person name="Sreeshan A."/>
            <person name="Augustine A."/>
        </authorList>
    </citation>
    <scope>NUCLEOTIDE SEQUENCE</scope>
    <source>
        <tissue evidence="2">Leaf</tissue>
    </source>
</reference>
<dbReference type="Gene3D" id="2.30.240.10">
    <property type="entry name" value="At5g01610-like"/>
    <property type="match status" value="1"/>
</dbReference>
<feature type="region of interest" description="Disordered" evidence="1">
    <location>
        <begin position="1"/>
        <end position="52"/>
    </location>
</feature>
<dbReference type="InterPro" id="IPR036758">
    <property type="entry name" value="At5g01610-like"/>
</dbReference>
<name>A0A2P2KM69_RHIMU</name>
<organism evidence="2">
    <name type="scientific">Rhizophora mucronata</name>
    <name type="common">Asiatic mangrove</name>
    <dbReference type="NCBI Taxonomy" id="61149"/>
    <lineage>
        <taxon>Eukaryota</taxon>
        <taxon>Viridiplantae</taxon>
        <taxon>Streptophyta</taxon>
        <taxon>Embryophyta</taxon>
        <taxon>Tracheophyta</taxon>
        <taxon>Spermatophyta</taxon>
        <taxon>Magnoliopsida</taxon>
        <taxon>eudicotyledons</taxon>
        <taxon>Gunneridae</taxon>
        <taxon>Pentapetalae</taxon>
        <taxon>rosids</taxon>
        <taxon>fabids</taxon>
        <taxon>Malpighiales</taxon>
        <taxon>Rhizophoraceae</taxon>
        <taxon>Rhizophora</taxon>
    </lineage>
</organism>